<feature type="compositionally biased region" description="Basic residues" evidence="1">
    <location>
        <begin position="59"/>
        <end position="68"/>
    </location>
</feature>
<accession>A0ABC8UQK9</accession>
<keyword evidence="3" id="KW-1185">Reference proteome</keyword>
<dbReference type="Proteomes" id="UP001642360">
    <property type="component" value="Unassembled WGS sequence"/>
</dbReference>
<comment type="caution">
    <text evidence="2">The sequence shown here is derived from an EMBL/GenBank/DDBJ whole genome shotgun (WGS) entry which is preliminary data.</text>
</comment>
<protein>
    <submittedName>
        <fullName evidence="2">Uncharacterized protein</fullName>
    </submittedName>
</protein>
<sequence>MRRSNNNKFSKENIEMFYDIYFTKEKYLLAYGDIVHPILDHKMWAPTVETLQSSPLCKIRGRPRNNRRRLADEPIAGRSEMRRS</sequence>
<dbReference type="EMBL" id="CAUOFW020008613">
    <property type="protein sequence ID" value="CAK9183341.1"/>
    <property type="molecule type" value="Genomic_DNA"/>
</dbReference>
<evidence type="ECO:0000313" key="2">
    <source>
        <dbReference type="EMBL" id="CAK9183341.1"/>
    </source>
</evidence>
<evidence type="ECO:0000256" key="1">
    <source>
        <dbReference type="SAM" id="MobiDB-lite"/>
    </source>
</evidence>
<organism evidence="2 3">
    <name type="scientific">Ilex paraguariensis</name>
    <name type="common">yerba mate</name>
    <dbReference type="NCBI Taxonomy" id="185542"/>
    <lineage>
        <taxon>Eukaryota</taxon>
        <taxon>Viridiplantae</taxon>
        <taxon>Streptophyta</taxon>
        <taxon>Embryophyta</taxon>
        <taxon>Tracheophyta</taxon>
        <taxon>Spermatophyta</taxon>
        <taxon>Magnoliopsida</taxon>
        <taxon>eudicotyledons</taxon>
        <taxon>Gunneridae</taxon>
        <taxon>Pentapetalae</taxon>
        <taxon>asterids</taxon>
        <taxon>campanulids</taxon>
        <taxon>Aquifoliales</taxon>
        <taxon>Aquifoliaceae</taxon>
        <taxon>Ilex</taxon>
    </lineage>
</organism>
<feature type="region of interest" description="Disordered" evidence="1">
    <location>
        <begin position="59"/>
        <end position="84"/>
    </location>
</feature>
<gene>
    <name evidence="2" type="ORF">ILEXP_LOCUS53604</name>
</gene>
<reference evidence="2 3" key="1">
    <citation type="submission" date="2024-02" db="EMBL/GenBank/DDBJ databases">
        <authorList>
            <person name="Vignale AGUSTIN F."/>
            <person name="Sosa J E."/>
            <person name="Modenutti C."/>
        </authorList>
    </citation>
    <scope>NUCLEOTIDE SEQUENCE [LARGE SCALE GENOMIC DNA]</scope>
</reference>
<evidence type="ECO:0000313" key="3">
    <source>
        <dbReference type="Proteomes" id="UP001642360"/>
    </source>
</evidence>
<proteinExistence type="predicted"/>
<name>A0ABC8UQK9_9AQUA</name>
<dbReference type="AlphaFoldDB" id="A0ABC8UQK9"/>